<evidence type="ECO:0000313" key="2">
    <source>
        <dbReference type="EMBL" id="OYQ26069.1"/>
    </source>
</evidence>
<reference evidence="2 3" key="1">
    <citation type="submission" date="2017-07" db="EMBL/GenBank/DDBJ databases">
        <title>Sandarakinorhabdus cyanobacteriorum sp. nov., a novel bacterium isolated from cyanobacterial aggregates in a eutrophic lake.</title>
        <authorList>
            <person name="Cai H."/>
        </authorList>
    </citation>
    <scope>NUCLEOTIDE SEQUENCE [LARGE SCALE GENOMIC DNA]</scope>
    <source>
        <strain evidence="2 3">TH057</strain>
    </source>
</reference>
<organism evidence="2 3">
    <name type="scientific">Sandarakinorhabdus cyanobacteriorum</name>
    <dbReference type="NCBI Taxonomy" id="1981098"/>
    <lineage>
        <taxon>Bacteria</taxon>
        <taxon>Pseudomonadati</taxon>
        <taxon>Pseudomonadota</taxon>
        <taxon>Alphaproteobacteria</taxon>
        <taxon>Sphingomonadales</taxon>
        <taxon>Sphingosinicellaceae</taxon>
        <taxon>Sandarakinorhabdus</taxon>
    </lineage>
</organism>
<dbReference type="AlphaFoldDB" id="A0A255YA33"/>
<dbReference type="InterPro" id="IPR011944">
    <property type="entry name" value="Steroid_delta5-4_isomerase"/>
</dbReference>
<dbReference type="Proteomes" id="UP000216991">
    <property type="component" value="Unassembled WGS sequence"/>
</dbReference>
<dbReference type="EMBL" id="NOXT01000120">
    <property type="protein sequence ID" value="OYQ26069.1"/>
    <property type="molecule type" value="Genomic_DNA"/>
</dbReference>
<dbReference type="InterPro" id="IPR037401">
    <property type="entry name" value="SnoaL-like"/>
</dbReference>
<dbReference type="Pfam" id="PF12680">
    <property type="entry name" value="SnoaL_2"/>
    <property type="match status" value="1"/>
</dbReference>
<keyword evidence="3" id="KW-1185">Reference proteome</keyword>
<dbReference type="NCBIfam" id="TIGR02246">
    <property type="entry name" value="SgcJ/EcaC family oxidoreductase"/>
    <property type="match status" value="1"/>
</dbReference>
<evidence type="ECO:0000313" key="3">
    <source>
        <dbReference type="Proteomes" id="UP000216991"/>
    </source>
</evidence>
<dbReference type="Gene3D" id="3.10.450.50">
    <property type="match status" value="1"/>
</dbReference>
<accession>A0A255YA33</accession>
<name>A0A255YA33_9SPHN</name>
<feature type="domain" description="SnoaL-like" evidence="1">
    <location>
        <begin position="9"/>
        <end position="109"/>
    </location>
</feature>
<sequence length="125" mass="12853">MTDLAALAAAYTAAWNSGDPEAVAAHYAPDGSISINDGPLWQGRAGVADMAAGFMADIPDMVLMCEGVRAAGAAALYLWRFTGTHAGSGKPVDVTGWEAWRIGADGLIAASCGWFDAGDYARQTG</sequence>
<comment type="caution">
    <text evidence="2">The sequence shown here is derived from an EMBL/GenBank/DDBJ whole genome shotgun (WGS) entry which is preliminary data.</text>
</comment>
<gene>
    <name evidence="2" type="ORF">CHU93_12845</name>
</gene>
<proteinExistence type="predicted"/>
<dbReference type="InterPro" id="IPR032710">
    <property type="entry name" value="NTF2-like_dom_sf"/>
</dbReference>
<dbReference type="RefSeq" id="WP_094474572.1">
    <property type="nucleotide sequence ID" value="NZ_NOXT01000120.1"/>
</dbReference>
<protein>
    <recommendedName>
        <fullName evidence="1">SnoaL-like domain-containing protein</fullName>
    </recommendedName>
</protein>
<evidence type="ECO:0000259" key="1">
    <source>
        <dbReference type="Pfam" id="PF12680"/>
    </source>
</evidence>
<dbReference type="SUPFAM" id="SSF54427">
    <property type="entry name" value="NTF2-like"/>
    <property type="match status" value="1"/>
</dbReference>
<dbReference type="OrthoDB" id="125994at2"/>